<dbReference type="InterPro" id="IPR002885">
    <property type="entry name" value="PPR_rpt"/>
</dbReference>
<organism evidence="5">
    <name type="scientific">Ananas comosus var. bracteatus</name>
    <name type="common">red pineapple</name>
    <dbReference type="NCBI Taxonomy" id="296719"/>
    <lineage>
        <taxon>Eukaryota</taxon>
        <taxon>Viridiplantae</taxon>
        <taxon>Streptophyta</taxon>
        <taxon>Embryophyta</taxon>
        <taxon>Tracheophyta</taxon>
        <taxon>Spermatophyta</taxon>
        <taxon>Magnoliopsida</taxon>
        <taxon>Liliopsida</taxon>
        <taxon>Poales</taxon>
        <taxon>Bromeliaceae</taxon>
        <taxon>Bromelioideae</taxon>
        <taxon>Ananas</taxon>
    </lineage>
</organism>
<protein>
    <recommendedName>
        <fullName evidence="6">Pentatricopeptide repeat-containing protein</fullName>
    </recommendedName>
</protein>
<dbReference type="Gene3D" id="1.25.40.10">
    <property type="entry name" value="Tetratricopeptide repeat domain"/>
    <property type="match status" value="1"/>
</dbReference>
<feature type="repeat" description="PPR" evidence="3">
    <location>
        <begin position="107"/>
        <end position="141"/>
    </location>
</feature>
<gene>
    <name evidence="5" type="ORF">CB5_LOCUS24494</name>
</gene>
<evidence type="ECO:0000256" key="2">
    <source>
        <dbReference type="ARBA" id="ARBA00022946"/>
    </source>
</evidence>
<name>A0A6V7QDR2_ANACO</name>
<accession>A0A6V7QDR2</accession>
<dbReference type="PROSITE" id="PS51375">
    <property type="entry name" value="PPR"/>
    <property type="match status" value="1"/>
</dbReference>
<dbReference type="InterPro" id="IPR046960">
    <property type="entry name" value="PPR_At4g14850-like_plant"/>
</dbReference>
<dbReference type="PANTHER" id="PTHR47926">
    <property type="entry name" value="PENTATRICOPEPTIDE REPEAT-CONTAINING PROTEIN"/>
    <property type="match status" value="1"/>
</dbReference>
<dbReference type="PANTHER" id="PTHR47926:SF352">
    <property type="entry name" value="REPEAT-CONTAINING PROTEIN, PUTATIVE-RELATED"/>
    <property type="match status" value="1"/>
</dbReference>
<evidence type="ECO:0008006" key="6">
    <source>
        <dbReference type="Google" id="ProtNLM"/>
    </source>
</evidence>
<keyword evidence="1" id="KW-0677">Repeat</keyword>
<evidence type="ECO:0000256" key="3">
    <source>
        <dbReference type="PROSITE-ProRule" id="PRU00708"/>
    </source>
</evidence>
<proteinExistence type="predicted"/>
<feature type="region of interest" description="Disordered" evidence="4">
    <location>
        <begin position="21"/>
        <end position="45"/>
    </location>
</feature>
<dbReference type="AlphaFoldDB" id="A0A6V7QDR2"/>
<dbReference type="NCBIfam" id="TIGR00756">
    <property type="entry name" value="PPR"/>
    <property type="match status" value="1"/>
</dbReference>
<evidence type="ECO:0000313" key="5">
    <source>
        <dbReference type="EMBL" id="CAD1841283.1"/>
    </source>
</evidence>
<dbReference type="Pfam" id="PF13041">
    <property type="entry name" value="PPR_2"/>
    <property type="match status" value="1"/>
</dbReference>
<keyword evidence="2" id="KW-0809">Transit peptide</keyword>
<dbReference type="GO" id="GO:0003723">
    <property type="term" value="F:RNA binding"/>
    <property type="evidence" value="ECO:0007669"/>
    <property type="project" value="InterPro"/>
</dbReference>
<dbReference type="EMBL" id="LR862135">
    <property type="protein sequence ID" value="CAD1841283.1"/>
    <property type="molecule type" value="Genomic_DNA"/>
</dbReference>
<feature type="compositionally biased region" description="Low complexity" evidence="4">
    <location>
        <begin position="31"/>
        <end position="40"/>
    </location>
</feature>
<reference evidence="5" key="1">
    <citation type="submission" date="2020-07" db="EMBL/GenBank/DDBJ databases">
        <authorList>
            <person name="Lin J."/>
        </authorList>
    </citation>
    <scope>NUCLEOTIDE SEQUENCE</scope>
</reference>
<sequence length="157" mass="17454">MLLMLGENRICILEADAATSRRRLPAPPSPSSSSSSSSSSWRRRRCSQQQRAMGVNLGSGHNPTPWNTAEELGEIERRGWERWDFAGPSRSGIGFPRKLFSETSQRDTINWNVMILALAMHGDGDGALELFNLMQREELRPDYATFTALLSACSHSG</sequence>
<evidence type="ECO:0000256" key="1">
    <source>
        <dbReference type="ARBA" id="ARBA00022737"/>
    </source>
</evidence>
<dbReference type="InterPro" id="IPR011990">
    <property type="entry name" value="TPR-like_helical_dom_sf"/>
</dbReference>
<evidence type="ECO:0000256" key="4">
    <source>
        <dbReference type="SAM" id="MobiDB-lite"/>
    </source>
</evidence>
<dbReference type="GO" id="GO:0009451">
    <property type="term" value="P:RNA modification"/>
    <property type="evidence" value="ECO:0007669"/>
    <property type="project" value="InterPro"/>
</dbReference>